<dbReference type="GO" id="GO:0016757">
    <property type="term" value="F:glycosyltransferase activity"/>
    <property type="evidence" value="ECO:0007669"/>
    <property type="project" value="UniProtKB-KW"/>
</dbReference>
<keyword evidence="3" id="KW-1185">Reference proteome</keyword>
<organism evidence="2 3">
    <name type="scientific">Hwangdonia seohaensis</name>
    <dbReference type="NCBI Taxonomy" id="1240727"/>
    <lineage>
        <taxon>Bacteria</taxon>
        <taxon>Pseudomonadati</taxon>
        <taxon>Bacteroidota</taxon>
        <taxon>Flavobacteriia</taxon>
        <taxon>Flavobacteriales</taxon>
        <taxon>Flavobacteriaceae</taxon>
        <taxon>Hwangdonia</taxon>
    </lineage>
</organism>
<dbReference type="InterPro" id="IPR001173">
    <property type="entry name" value="Glyco_trans_2-like"/>
</dbReference>
<proteinExistence type="predicted"/>
<dbReference type="PANTHER" id="PTHR43179:SF7">
    <property type="entry name" value="RHAMNOSYLTRANSFERASE WBBL"/>
    <property type="match status" value="1"/>
</dbReference>
<keyword evidence="2" id="KW-0328">Glycosyltransferase</keyword>
<sequence length="366" mass="41955">MKLSVVILNYNVRYFLELCLKSVQAAIAEIEAEIIVVDNNSEDDSCNMVSALFPEVKLIKNKENFGFSKGNNIGVSQATGEYICILNPDTVVAEDTFNKILDYVQTKEKFGIVGCKLINGAGDFLPESKRNVPYVNAAFKKLLGNSKDYYANRLNENETGKVDVLVGAFMLVKRDVYNAVNGFDEDYFMYGEDIDLSYKMLKTGYQNYYFGDTTVIHFKGESTLRDKYYARRFYGAMQIFYKKHFKKNILFDMLVWLGVRLVYILRKTPVKKVVPIEKYVLVSNQINEKLKFVLQKEITLKSDLRNIQKFTEVIFDAKALGYKKIIEMIEEGVNNEPVTYKILSENSNFILGSDDVISRGEVIILE</sequence>
<reference evidence="3" key="1">
    <citation type="journal article" date="2019" name="Int. J. Syst. Evol. Microbiol.">
        <title>The Global Catalogue of Microorganisms (GCM) 10K type strain sequencing project: providing services to taxonomists for standard genome sequencing and annotation.</title>
        <authorList>
            <consortium name="The Broad Institute Genomics Platform"/>
            <consortium name="The Broad Institute Genome Sequencing Center for Infectious Disease"/>
            <person name="Wu L."/>
            <person name="Ma J."/>
        </authorList>
    </citation>
    <scope>NUCLEOTIDE SEQUENCE [LARGE SCALE GENOMIC DNA]</scope>
    <source>
        <strain evidence="3">CCUG 63246</strain>
    </source>
</reference>
<dbReference type="Proteomes" id="UP001597163">
    <property type="component" value="Unassembled WGS sequence"/>
</dbReference>
<feature type="domain" description="Glycosyltransferase 2-like" evidence="1">
    <location>
        <begin position="4"/>
        <end position="177"/>
    </location>
</feature>
<dbReference type="EMBL" id="JBHTLJ010000002">
    <property type="protein sequence ID" value="MFD1162122.1"/>
    <property type="molecule type" value="Genomic_DNA"/>
</dbReference>
<protein>
    <submittedName>
        <fullName evidence="2">Glycosyltransferase family 2 protein</fullName>
        <ecNumber evidence="2">2.4.-.-</ecNumber>
    </submittedName>
</protein>
<dbReference type="CDD" id="cd04186">
    <property type="entry name" value="GT_2_like_c"/>
    <property type="match status" value="1"/>
</dbReference>
<evidence type="ECO:0000313" key="3">
    <source>
        <dbReference type="Proteomes" id="UP001597163"/>
    </source>
</evidence>
<dbReference type="SUPFAM" id="SSF53448">
    <property type="entry name" value="Nucleotide-diphospho-sugar transferases"/>
    <property type="match status" value="1"/>
</dbReference>
<gene>
    <name evidence="2" type="ORF">ACFQ2E_06825</name>
</gene>
<keyword evidence="2" id="KW-0808">Transferase</keyword>
<dbReference type="Pfam" id="PF00535">
    <property type="entry name" value="Glycos_transf_2"/>
    <property type="match status" value="1"/>
</dbReference>
<dbReference type="InterPro" id="IPR029044">
    <property type="entry name" value="Nucleotide-diphossugar_trans"/>
</dbReference>
<dbReference type="RefSeq" id="WP_311938090.1">
    <property type="nucleotide sequence ID" value="NZ_JAVSCK010000002.1"/>
</dbReference>
<comment type="caution">
    <text evidence="2">The sequence shown here is derived from an EMBL/GenBank/DDBJ whole genome shotgun (WGS) entry which is preliminary data.</text>
</comment>
<evidence type="ECO:0000259" key="1">
    <source>
        <dbReference type="Pfam" id="PF00535"/>
    </source>
</evidence>
<dbReference type="EC" id="2.4.-.-" evidence="2"/>
<evidence type="ECO:0000313" key="2">
    <source>
        <dbReference type="EMBL" id="MFD1162122.1"/>
    </source>
</evidence>
<dbReference type="PANTHER" id="PTHR43179">
    <property type="entry name" value="RHAMNOSYLTRANSFERASE WBBL"/>
    <property type="match status" value="1"/>
</dbReference>
<dbReference type="Gene3D" id="3.90.550.10">
    <property type="entry name" value="Spore Coat Polysaccharide Biosynthesis Protein SpsA, Chain A"/>
    <property type="match status" value="1"/>
</dbReference>
<name>A0ABW3RAW0_9FLAO</name>
<accession>A0ABW3RAW0</accession>